<evidence type="ECO:0000313" key="1">
    <source>
        <dbReference type="EMBL" id="UQN30689.1"/>
    </source>
</evidence>
<sequence length="107" mass="11307">MKHYIYRPVATEDDGPQLEGDFGTFVGQNLGGRQVGYFSRSSAVAAGHGSGHPFMIERSNPVTFGHTLPSPEEQARETTARLGAALAELVLAGNTAAAHALAEEIAR</sequence>
<keyword evidence="2" id="KW-1185">Reference proteome</keyword>
<proteinExistence type="predicted"/>
<accession>A0ABY4N803</accession>
<protein>
    <submittedName>
        <fullName evidence="1">Uncharacterized protein</fullName>
    </submittedName>
</protein>
<gene>
    <name evidence="1" type="ORF">M4486_05135</name>
</gene>
<dbReference type="EMBL" id="CP097218">
    <property type="protein sequence ID" value="UQN30689.1"/>
    <property type="molecule type" value="Genomic_DNA"/>
</dbReference>
<name>A0ABY4N803_9MICO</name>
<reference evidence="1" key="1">
    <citation type="submission" date="2022-05" db="EMBL/GenBank/DDBJ databases">
        <title>Genomic analysis of Brachybacterium sp. CBA3104.</title>
        <authorList>
            <person name="Roh S.W."/>
            <person name="Kim Y.B."/>
            <person name="Kim Y."/>
        </authorList>
    </citation>
    <scope>NUCLEOTIDE SEQUENCE</scope>
    <source>
        <strain evidence="1">CBA3104</strain>
    </source>
</reference>
<dbReference type="RefSeq" id="WP_249480103.1">
    <property type="nucleotide sequence ID" value="NZ_CP097218.1"/>
</dbReference>
<organism evidence="1 2">
    <name type="scientific">Brachybacterium kimchii</name>
    <dbReference type="NCBI Taxonomy" id="2942909"/>
    <lineage>
        <taxon>Bacteria</taxon>
        <taxon>Bacillati</taxon>
        <taxon>Actinomycetota</taxon>
        <taxon>Actinomycetes</taxon>
        <taxon>Micrococcales</taxon>
        <taxon>Dermabacteraceae</taxon>
        <taxon>Brachybacterium</taxon>
    </lineage>
</organism>
<evidence type="ECO:0000313" key="2">
    <source>
        <dbReference type="Proteomes" id="UP001055868"/>
    </source>
</evidence>
<dbReference type="Proteomes" id="UP001055868">
    <property type="component" value="Chromosome"/>
</dbReference>